<proteinExistence type="predicted"/>
<accession>A0A2R5GLF2</accession>
<dbReference type="Proteomes" id="UP000241890">
    <property type="component" value="Unassembled WGS sequence"/>
</dbReference>
<comment type="caution">
    <text evidence="2">The sequence shown here is derived from an EMBL/GenBank/DDBJ whole genome shotgun (WGS) entry which is preliminary data.</text>
</comment>
<dbReference type="InParanoid" id="A0A2R5GLF2"/>
<evidence type="ECO:0000313" key="2">
    <source>
        <dbReference type="EMBL" id="GBG31139.1"/>
    </source>
</evidence>
<feature type="compositionally biased region" description="Acidic residues" evidence="1">
    <location>
        <begin position="122"/>
        <end position="141"/>
    </location>
</feature>
<keyword evidence="3" id="KW-1185">Reference proteome</keyword>
<feature type="compositionally biased region" description="Basic residues" evidence="1">
    <location>
        <begin position="158"/>
        <end position="172"/>
    </location>
</feature>
<reference evidence="2 3" key="1">
    <citation type="submission" date="2017-12" db="EMBL/GenBank/DDBJ databases">
        <title>Sequencing, de novo assembly and annotation of complete genome of a new Thraustochytrid species, strain FCC1311.</title>
        <authorList>
            <person name="Sedici K."/>
            <person name="Godart F."/>
            <person name="Aiese Cigliano R."/>
            <person name="Sanseverino W."/>
            <person name="Barakat M."/>
            <person name="Ortet P."/>
            <person name="Marechal E."/>
            <person name="Cagnac O."/>
            <person name="Amato A."/>
        </authorList>
    </citation>
    <scope>NUCLEOTIDE SEQUENCE [LARGE SCALE GENOMIC DNA]</scope>
</reference>
<feature type="compositionally biased region" description="Low complexity" evidence="1">
    <location>
        <begin position="22"/>
        <end position="33"/>
    </location>
</feature>
<feature type="compositionally biased region" description="Acidic residues" evidence="1">
    <location>
        <begin position="94"/>
        <end position="107"/>
    </location>
</feature>
<feature type="compositionally biased region" description="Polar residues" evidence="1">
    <location>
        <begin position="1"/>
        <end position="21"/>
    </location>
</feature>
<evidence type="ECO:0000256" key="1">
    <source>
        <dbReference type="SAM" id="MobiDB-lite"/>
    </source>
</evidence>
<gene>
    <name evidence="2" type="ORF">FCC1311_073602</name>
</gene>
<feature type="compositionally biased region" description="Basic and acidic residues" evidence="1">
    <location>
        <begin position="142"/>
        <end position="157"/>
    </location>
</feature>
<name>A0A2R5GLF2_9STRA</name>
<sequence>MTAAQNRVRTPTTLRGTAHTTASAAAPVAAAADPEADADVDARRRSGAGPESCSEQSWGPVSVSVSASVSEREHSGNSPLGENQDGHNVHRDQDDDDDDDDQEDDDMPGQLQFRRASIASDSESESDEDEDGDEEDDDSDFDKERSASPAADTERFRDRPRKRSTSSRKRSGLFRVLSTSQKKAGVHDDEDDDFLAQNPAQQLPHGLTLASPERVRPRVGSRCAASPLHLARSPTSTSAPELTRSYSRSVLDDMTCDVSGEFRNCRHCRTIFPFVQPPGADPAGREAIRLSFCSGECHLSFVTLYQIQRLRRRSARRMR</sequence>
<dbReference type="EMBL" id="BEYU01000091">
    <property type="protein sequence ID" value="GBG31139.1"/>
    <property type="molecule type" value="Genomic_DNA"/>
</dbReference>
<protein>
    <submittedName>
        <fullName evidence="2">Uncharacterized protein</fullName>
    </submittedName>
</protein>
<organism evidence="2 3">
    <name type="scientific">Hondaea fermentalgiana</name>
    <dbReference type="NCBI Taxonomy" id="2315210"/>
    <lineage>
        <taxon>Eukaryota</taxon>
        <taxon>Sar</taxon>
        <taxon>Stramenopiles</taxon>
        <taxon>Bigyra</taxon>
        <taxon>Labyrinthulomycetes</taxon>
        <taxon>Thraustochytrida</taxon>
        <taxon>Thraustochytriidae</taxon>
        <taxon>Hondaea</taxon>
    </lineage>
</organism>
<evidence type="ECO:0000313" key="3">
    <source>
        <dbReference type="Proteomes" id="UP000241890"/>
    </source>
</evidence>
<feature type="region of interest" description="Disordered" evidence="1">
    <location>
        <begin position="1"/>
        <end position="192"/>
    </location>
</feature>
<dbReference type="AlphaFoldDB" id="A0A2R5GLF2"/>
<feature type="compositionally biased region" description="Basic and acidic residues" evidence="1">
    <location>
        <begin position="84"/>
        <end position="93"/>
    </location>
</feature>